<organism evidence="2 3">
    <name type="scientific">Candidatus Caccoplasma intestinavium</name>
    <dbReference type="NCBI Taxonomy" id="2840716"/>
    <lineage>
        <taxon>Bacteria</taxon>
        <taxon>Pseudomonadati</taxon>
        <taxon>Bacteroidota</taxon>
        <taxon>Bacteroidia</taxon>
        <taxon>Bacteroidales</taxon>
        <taxon>Bacteroidaceae</taxon>
        <taxon>Bacteroidaceae incertae sedis</taxon>
        <taxon>Candidatus Caccoplasma</taxon>
    </lineage>
</organism>
<proteinExistence type="predicted"/>
<keyword evidence="1" id="KW-0472">Membrane</keyword>
<evidence type="ECO:0000256" key="1">
    <source>
        <dbReference type="SAM" id="Phobius"/>
    </source>
</evidence>
<keyword evidence="1" id="KW-1133">Transmembrane helix</keyword>
<feature type="non-terminal residue" evidence="2">
    <location>
        <position position="112"/>
    </location>
</feature>
<comment type="caution">
    <text evidence="2">The sequence shown here is derived from an EMBL/GenBank/DDBJ whole genome shotgun (WGS) entry which is preliminary data.</text>
</comment>
<sequence>MLVAITVLFIIGYLAIALEHPLRIDKTASALLLGMLLWVLYAFGAETIVPAVSGEELKEFIAASSASLQQESLARQCLEFILNVKIIEHMGDISSTLFFLVGAMTIVELIDV</sequence>
<dbReference type="EMBL" id="DVKT01000031">
    <property type="protein sequence ID" value="HIT39152.1"/>
    <property type="molecule type" value="Genomic_DNA"/>
</dbReference>
<protein>
    <submittedName>
        <fullName evidence="2">Sodium:proton antiporter</fullName>
    </submittedName>
</protein>
<reference evidence="2" key="1">
    <citation type="submission" date="2020-10" db="EMBL/GenBank/DDBJ databases">
        <authorList>
            <person name="Gilroy R."/>
        </authorList>
    </citation>
    <scope>NUCLEOTIDE SEQUENCE</scope>
    <source>
        <strain evidence="2">21143</strain>
    </source>
</reference>
<feature type="transmembrane region" description="Helical" evidence="1">
    <location>
        <begin position="27"/>
        <end position="49"/>
    </location>
</feature>
<evidence type="ECO:0000313" key="2">
    <source>
        <dbReference type="EMBL" id="HIT39152.1"/>
    </source>
</evidence>
<keyword evidence="1" id="KW-0812">Transmembrane</keyword>
<name>A0A9D1GDJ2_9BACT</name>
<dbReference type="AlphaFoldDB" id="A0A9D1GDJ2"/>
<gene>
    <name evidence="2" type="ORF">IAD06_03825</name>
</gene>
<accession>A0A9D1GDJ2</accession>
<reference evidence="2" key="2">
    <citation type="journal article" date="2021" name="PeerJ">
        <title>Extensive microbial diversity within the chicken gut microbiome revealed by metagenomics and culture.</title>
        <authorList>
            <person name="Gilroy R."/>
            <person name="Ravi A."/>
            <person name="Getino M."/>
            <person name="Pursley I."/>
            <person name="Horton D.L."/>
            <person name="Alikhan N.F."/>
            <person name="Baker D."/>
            <person name="Gharbi K."/>
            <person name="Hall N."/>
            <person name="Watson M."/>
            <person name="Adriaenssens E.M."/>
            <person name="Foster-Nyarko E."/>
            <person name="Jarju S."/>
            <person name="Secka A."/>
            <person name="Antonio M."/>
            <person name="Oren A."/>
            <person name="Chaudhuri R.R."/>
            <person name="La Ragione R."/>
            <person name="Hildebrand F."/>
            <person name="Pallen M.J."/>
        </authorList>
    </citation>
    <scope>NUCLEOTIDE SEQUENCE</scope>
    <source>
        <strain evidence="2">21143</strain>
    </source>
</reference>
<evidence type="ECO:0000313" key="3">
    <source>
        <dbReference type="Proteomes" id="UP000886722"/>
    </source>
</evidence>
<dbReference type="Proteomes" id="UP000886722">
    <property type="component" value="Unassembled WGS sequence"/>
</dbReference>